<dbReference type="VEuPathDB" id="FungiDB:BCV72DRAFT_265615"/>
<proteinExistence type="predicted"/>
<dbReference type="EMBL" id="KV921427">
    <property type="protein sequence ID" value="ORE15368.1"/>
    <property type="molecule type" value="Genomic_DNA"/>
</dbReference>
<evidence type="ECO:0000313" key="3">
    <source>
        <dbReference type="Proteomes" id="UP000242381"/>
    </source>
</evidence>
<evidence type="ECO:0000259" key="1">
    <source>
        <dbReference type="Pfam" id="PF13966"/>
    </source>
</evidence>
<dbReference type="Proteomes" id="UP000242381">
    <property type="component" value="Unassembled WGS sequence"/>
</dbReference>
<feature type="domain" description="Reverse transcriptase zinc-binding" evidence="1">
    <location>
        <begin position="131"/>
        <end position="192"/>
    </location>
</feature>
<evidence type="ECO:0000313" key="2">
    <source>
        <dbReference type="EMBL" id="ORE15368.1"/>
    </source>
</evidence>
<organism evidence="2 3">
    <name type="scientific">Rhizopus microsporus</name>
    <dbReference type="NCBI Taxonomy" id="58291"/>
    <lineage>
        <taxon>Eukaryota</taxon>
        <taxon>Fungi</taxon>
        <taxon>Fungi incertae sedis</taxon>
        <taxon>Mucoromycota</taxon>
        <taxon>Mucoromycotina</taxon>
        <taxon>Mucoromycetes</taxon>
        <taxon>Mucorales</taxon>
        <taxon>Mucorineae</taxon>
        <taxon>Rhizopodaceae</taxon>
        <taxon>Rhizopus</taxon>
    </lineage>
</organism>
<protein>
    <recommendedName>
        <fullName evidence="1">Reverse transcriptase zinc-binding domain-containing protein</fullName>
    </recommendedName>
</protein>
<accession>A0A1X0RU20</accession>
<reference evidence="2 3" key="1">
    <citation type="journal article" date="2016" name="Proc. Natl. Acad. Sci. U.S.A.">
        <title>Lipid metabolic changes in an early divergent fungus govern the establishment of a mutualistic symbiosis with endobacteria.</title>
        <authorList>
            <person name="Lastovetsky O.A."/>
            <person name="Gaspar M.L."/>
            <person name="Mondo S.J."/>
            <person name="LaButti K.M."/>
            <person name="Sandor L."/>
            <person name="Grigoriev I.V."/>
            <person name="Henry S.A."/>
            <person name="Pawlowska T.E."/>
        </authorList>
    </citation>
    <scope>NUCLEOTIDE SEQUENCE [LARGE SCALE GENOMIC DNA]</scope>
    <source>
        <strain evidence="2 3">ATCC 11559</strain>
    </source>
</reference>
<dbReference type="VEuPathDB" id="FungiDB:BCV72DRAFT_334748"/>
<dbReference type="AlphaFoldDB" id="A0A1X0RU20"/>
<sequence length="284" mass="32610">MPKNVPFRRIILDLCKRDQTFGCLIPLPNNDSSSTALCAIRKGLFPRRRTVQTTLQFIPEISRIAFGPPRDLSILGSQVSVPDRFDNVSFLDALMTLLVSLGFLWHKDYDLLTQPCHPPLALPGSLLLRPQYWQTFWYLTIPPMAVTPLFRLLHGYIPTAALQHTWNLSVTTSPLCRLCQQDTETSFHLFFSIFKRYSLPDKFLTADEIWSVLTSFVPIDEQTTADTDVLYFFGAVIATLWKYHWRCVFDDTPWCTTAVVNSFELEHSVDSCRHCLLNGRHLPI</sequence>
<dbReference type="Pfam" id="PF13966">
    <property type="entry name" value="zf-RVT"/>
    <property type="match status" value="1"/>
</dbReference>
<name>A0A1X0RU20_RHIZD</name>
<dbReference type="InterPro" id="IPR026960">
    <property type="entry name" value="RVT-Znf"/>
</dbReference>
<gene>
    <name evidence="2" type="ORF">BCV71DRAFT_257396</name>
</gene>